<dbReference type="InterPro" id="IPR007627">
    <property type="entry name" value="RNA_pol_sigma70_r2"/>
</dbReference>
<dbReference type="InterPro" id="IPR013325">
    <property type="entry name" value="RNA_pol_sigma_r2"/>
</dbReference>
<dbReference type="InterPro" id="IPR039425">
    <property type="entry name" value="RNA_pol_sigma-70-like"/>
</dbReference>
<dbReference type="EMBL" id="CP051205">
    <property type="protein sequence ID" value="QJB32569.1"/>
    <property type="molecule type" value="Genomic_DNA"/>
</dbReference>
<gene>
    <name evidence="7" type="ORF">HF329_15050</name>
</gene>
<dbReference type="Pfam" id="PF08281">
    <property type="entry name" value="Sigma70_r4_2"/>
    <property type="match status" value="1"/>
</dbReference>
<keyword evidence="3" id="KW-0731">Sigma factor</keyword>
<dbReference type="KEGG" id="coy:HF329_15050"/>
<comment type="similarity">
    <text evidence="1">Belongs to the sigma-70 factor family. ECF subfamily.</text>
</comment>
<feature type="domain" description="RNA polymerase sigma factor 70 region 4 type 2" evidence="6">
    <location>
        <begin position="114"/>
        <end position="162"/>
    </location>
</feature>
<evidence type="ECO:0000259" key="5">
    <source>
        <dbReference type="Pfam" id="PF04542"/>
    </source>
</evidence>
<evidence type="ECO:0000313" key="8">
    <source>
        <dbReference type="Proteomes" id="UP000502421"/>
    </source>
</evidence>
<keyword evidence="4" id="KW-0804">Transcription</keyword>
<evidence type="ECO:0000256" key="1">
    <source>
        <dbReference type="ARBA" id="ARBA00010641"/>
    </source>
</evidence>
<evidence type="ECO:0000259" key="6">
    <source>
        <dbReference type="Pfam" id="PF08281"/>
    </source>
</evidence>
<dbReference type="PANTHER" id="PTHR43133:SF46">
    <property type="entry name" value="RNA POLYMERASE SIGMA-70 FACTOR ECF SUBFAMILY"/>
    <property type="match status" value="1"/>
</dbReference>
<name>A0AAE6ZJJ1_9BACT</name>
<dbReference type="GO" id="GO:0016987">
    <property type="term" value="F:sigma factor activity"/>
    <property type="evidence" value="ECO:0007669"/>
    <property type="project" value="UniProtKB-KW"/>
</dbReference>
<evidence type="ECO:0000256" key="3">
    <source>
        <dbReference type="ARBA" id="ARBA00023082"/>
    </source>
</evidence>
<feature type="domain" description="RNA polymerase sigma-70 region 2" evidence="5">
    <location>
        <begin position="14"/>
        <end position="80"/>
    </location>
</feature>
<dbReference type="Proteomes" id="UP000502421">
    <property type="component" value="Chromosome"/>
</dbReference>
<dbReference type="PANTHER" id="PTHR43133">
    <property type="entry name" value="RNA POLYMERASE ECF-TYPE SIGMA FACTO"/>
    <property type="match status" value="1"/>
</dbReference>
<dbReference type="NCBIfam" id="TIGR02985">
    <property type="entry name" value="Sig70_bacteroi1"/>
    <property type="match status" value="1"/>
</dbReference>
<evidence type="ECO:0000256" key="2">
    <source>
        <dbReference type="ARBA" id="ARBA00023015"/>
    </source>
</evidence>
<dbReference type="InterPro" id="IPR013249">
    <property type="entry name" value="RNA_pol_sigma70_r4_t2"/>
</dbReference>
<reference evidence="8" key="1">
    <citation type="submission" date="2020-04" db="EMBL/GenBank/DDBJ databases">
        <authorList>
            <person name="Kittiwongwattana C."/>
        </authorList>
    </citation>
    <scope>NUCLEOTIDE SEQUENCE [LARGE SCALE GENOMIC DNA]</scope>
    <source>
        <strain evidence="8">1310</strain>
    </source>
</reference>
<dbReference type="Pfam" id="PF04542">
    <property type="entry name" value="Sigma70_r2"/>
    <property type="match status" value="1"/>
</dbReference>
<dbReference type="InterPro" id="IPR036388">
    <property type="entry name" value="WH-like_DNA-bd_sf"/>
</dbReference>
<dbReference type="RefSeq" id="WP_168804882.1">
    <property type="nucleotide sequence ID" value="NZ_CP051205.1"/>
</dbReference>
<dbReference type="AlphaFoldDB" id="A0AAE6ZJJ1"/>
<evidence type="ECO:0000313" key="7">
    <source>
        <dbReference type="EMBL" id="QJB32569.1"/>
    </source>
</evidence>
<keyword evidence="2" id="KW-0805">Transcription regulation</keyword>
<dbReference type="SUPFAM" id="SSF88946">
    <property type="entry name" value="Sigma2 domain of RNA polymerase sigma factors"/>
    <property type="match status" value="1"/>
</dbReference>
<dbReference type="InterPro" id="IPR014327">
    <property type="entry name" value="RNA_pol_sigma70_bacteroid"/>
</dbReference>
<sequence length="184" mass="21600">MNSIILNQAQLEHLFSKYYSPLCQLSYSIVKNMDASKDIVQDFFIKYWERYANEVPPGNFEAYAFVSVRHRSLNYIESQDVKIRHESHVRRSIYPEASVAASHEQEYRENYRIRLLQAINQLPKQRRHVFMLSAVEGMKYADIARQMNISINTVKTQIKKAYVSIRKDCAVKVLLVIALLLNRL</sequence>
<dbReference type="GO" id="GO:0003677">
    <property type="term" value="F:DNA binding"/>
    <property type="evidence" value="ECO:0007669"/>
    <property type="project" value="InterPro"/>
</dbReference>
<dbReference type="SUPFAM" id="SSF88659">
    <property type="entry name" value="Sigma3 and sigma4 domains of RNA polymerase sigma factors"/>
    <property type="match status" value="1"/>
</dbReference>
<protein>
    <submittedName>
        <fullName evidence="7">RNA polymerase sigma-70 factor</fullName>
    </submittedName>
</protein>
<organism evidence="7 8">
    <name type="scientific">Chitinophaga oryzae</name>
    <dbReference type="NCBI Taxonomy" id="2725414"/>
    <lineage>
        <taxon>Bacteria</taxon>
        <taxon>Pseudomonadati</taxon>
        <taxon>Bacteroidota</taxon>
        <taxon>Chitinophagia</taxon>
        <taxon>Chitinophagales</taxon>
        <taxon>Chitinophagaceae</taxon>
        <taxon>Chitinophaga</taxon>
    </lineage>
</organism>
<dbReference type="Gene3D" id="1.10.10.10">
    <property type="entry name" value="Winged helix-like DNA-binding domain superfamily/Winged helix DNA-binding domain"/>
    <property type="match status" value="1"/>
</dbReference>
<dbReference type="GO" id="GO:0006352">
    <property type="term" value="P:DNA-templated transcription initiation"/>
    <property type="evidence" value="ECO:0007669"/>
    <property type="project" value="InterPro"/>
</dbReference>
<dbReference type="NCBIfam" id="TIGR02937">
    <property type="entry name" value="sigma70-ECF"/>
    <property type="match status" value="1"/>
</dbReference>
<dbReference type="InterPro" id="IPR013324">
    <property type="entry name" value="RNA_pol_sigma_r3/r4-like"/>
</dbReference>
<dbReference type="Gene3D" id="1.10.1740.10">
    <property type="match status" value="1"/>
</dbReference>
<dbReference type="CDD" id="cd06171">
    <property type="entry name" value="Sigma70_r4"/>
    <property type="match status" value="1"/>
</dbReference>
<evidence type="ECO:0000256" key="4">
    <source>
        <dbReference type="ARBA" id="ARBA00023163"/>
    </source>
</evidence>
<accession>A0AAE6ZJJ1</accession>
<proteinExistence type="inferred from homology"/>
<dbReference type="InterPro" id="IPR014284">
    <property type="entry name" value="RNA_pol_sigma-70_dom"/>
</dbReference>